<keyword evidence="2" id="KW-0808">Transferase</keyword>
<reference evidence="3" key="1">
    <citation type="journal article" date="2019" name="Int. J. Syst. Evol. Microbiol.">
        <title>The Global Catalogue of Microorganisms (GCM) 10K type strain sequencing project: providing services to taxonomists for standard genome sequencing and annotation.</title>
        <authorList>
            <consortium name="The Broad Institute Genomics Platform"/>
            <consortium name="The Broad Institute Genome Sequencing Center for Infectious Disease"/>
            <person name="Wu L."/>
            <person name="Ma J."/>
        </authorList>
    </citation>
    <scope>NUCLEOTIDE SEQUENCE [LARGE SCALE GENOMIC DNA]</scope>
    <source>
        <strain evidence="3">CECT 7477</strain>
    </source>
</reference>
<gene>
    <name evidence="2" type="ORF">ACFOUT_17795</name>
</gene>
<organism evidence="2 3">
    <name type="scientific">Euzebyella saccharophila</name>
    <dbReference type="NCBI Taxonomy" id="679664"/>
    <lineage>
        <taxon>Bacteria</taxon>
        <taxon>Pseudomonadati</taxon>
        <taxon>Bacteroidota</taxon>
        <taxon>Flavobacteriia</taxon>
        <taxon>Flavobacteriales</taxon>
        <taxon>Flavobacteriaceae</taxon>
        <taxon>Euzebyella</taxon>
    </lineage>
</organism>
<evidence type="ECO:0000259" key="1">
    <source>
        <dbReference type="Pfam" id="PF13524"/>
    </source>
</evidence>
<feature type="domain" description="Spore protein YkvP/CgeB glycosyl transferase-like" evidence="1">
    <location>
        <begin position="193"/>
        <end position="325"/>
    </location>
</feature>
<dbReference type="InterPro" id="IPR055259">
    <property type="entry name" value="YkvP/CgeB_Glyco_trans-like"/>
</dbReference>
<sequence length="345" mass="39837">MKILYIGHNAPASTSYHRAQALERIGHTVDIINPYEVSERSHAVISKLHYLTGYRFLQSRMRKWVTKNVPNTPYDLVWVNSGELLGVNCVKFIKSRINRPVILYNNDDPTGGRDGKRFDTLLKTIPYYDMCVVMREINVAEYENLGAKRVIKSYMSYDEVIHAPLNESDIPDKFRSEVSFIGTNIPNENRDVFIHKLIKKGVPISIWGGRWDRSPYWKELKPFFRGPSLKGKEYTAAIQGAKICLGLLSKGNRDLYTRRSFEIPYVGSLFCAERTEEHLALFKENVEAIFWKDADECADKCIELLNNEKLLNQIAEQGRARVLNDKRGNEDIANYILDQVRKQLK</sequence>
<dbReference type="RefSeq" id="WP_192463153.1">
    <property type="nucleotide sequence ID" value="NZ_JACYFJ010000006.1"/>
</dbReference>
<comment type="caution">
    <text evidence="2">The sequence shown here is derived from an EMBL/GenBank/DDBJ whole genome shotgun (WGS) entry which is preliminary data.</text>
</comment>
<dbReference type="EMBL" id="JBHSAW010000024">
    <property type="protein sequence ID" value="MFC4097744.1"/>
    <property type="molecule type" value="Genomic_DNA"/>
</dbReference>
<keyword evidence="3" id="KW-1185">Reference proteome</keyword>
<protein>
    <submittedName>
        <fullName evidence="2">Glycosyltransferase</fullName>
        <ecNumber evidence="2">2.4.-.-</ecNumber>
    </submittedName>
</protein>
<proteinExistence type="predicted"/>
<dbReference type="Proteomes" id="UP001595814">
    <property type="component" value="Unassembled WGS sequence"/>
</dbReference>
<dbReference type="Pfam" id="PF13524">
    <property type="entry name" value="Glyco_trans_1_2"/>
    <property type="match status" value="1"/>
</dbReference>
<dbReference type="SUPFAM" id="SSF53756">
    <property type="entry name" value="UDP-Glycosyltransferase/glycogen phosphorylase"/>
    <property type="match status" value="1"/>
</dbReference>
<name>A0ABV8JY55_9FLAO</name>
<evidence type="ECO:0000313" key="3">
    <source>
        <dbReference type="Proteomes" id="UP001595814"/>
    </source>
</evidence>
<evidence type="ECO:0000313" key="2">
    <source>
        <dbReference type="EMBL" id="MFC4097744.1"/>
    </source>
</evidence>
<accession>A0ABV8JY55</accession>
<dbReference type="EC" id="2.4.-.-" evidence="2"/>
<keyword evidence="2" id="KW-0328">Glycosyltransferase</keyword>
<dbReference type="GO" id="GO:0016757">
    <property type="term" value="F:glycosyltransferase activity"/>
    <property type="evidence" value="ECO:0007669"/>
    <property type="project" value="UniProtKB-KW"/>
</dbReference>